<dbReference type="InterPro" id="IPR025110">
    <property type="entry name" value="AMP-bd_C"/>
</dbReference>
<dbReference type="Pfam" id="PF13193">
    <property type="entry name" value="AMP-binding_C"/>
    <property type="match status" value="1"/>
</dbReference>
<evidence type="ECO:0000259" key="8">
    <source>
        <dbReference type="Pfam" id="PF13193"/>
    </source>
</evidence>
<evidence type="ECO:0000256" key="3">
    <source>
        <dbReference type="ARBA" id="ARBA00022598"/>
    </source>
</evidence>
<dbReference type="GO" id="GO:0016020">
    <property type="term" value="C:membrane"/>
    <property type="evidence" value="ECO:0007669"/>
    <property type="project" value="UniProtKB-SubCell"/>
</dbReference>
<evidence type="ECO:0000256" key="5">
    <source>
        <dbReference type="ARBA" id="ARBA00039545"/>
    </source>
</evidence>
<feature type="domain" description="AMP-dependent synthetase/ligase" evidence="7">
    <location>
        <begin position="14"/>
        <end position="396"/>
    </location>
</feature>
<dbReference type="Proteomes" id="UP000298656">
    <property type="component" value="Chromosome 1"/>
</dbReference>
<evidence type="ECO:0000256" key="6">
    <source>
        <dbReference type="ARBA" id="ARBA00042773"/>
    </source>
</evidence>
<evidence type="ECO:0000256" key="2">
    <source>
        <dbReference type="ARBA" id="ARBA00005005"/>
    </source>
</evidence>
<dbReference type="PANTHER" id="PTHR43767">
    <property type="entry name" value="LONG-CHAIN-FATTY-ACID--COA LIGASE"/>
    <property type="match status" value="1"/>
</dbReference>
<comment type="subcellular location">
    <subcellularLocation>
        <location evidence="1">Membrane</location>
        <topology evidence="1">Peripheral membrane protein</topology>
    </subcellularLocation>
</comment>
<dbReference type="RefSeq" id="WP_137333506.1">
    <property type="nucleotide sequence ID" value="NZ_CP040077.1"/>
</dbReference>
<dbReference type="SUPFAM" id="SSF56801">
    <property type="entry name" value="Acetyl-CoA synthetase-like"/>
    <property type="match status" value="1"/>
</dbReference>
<organism evidence="9 10">
    <name type="scientific">Trinickia violacea</name>
    <dbReference type="NCBI Taxonomy" id="2571746"/>
    <lineage>
        <taxon>Bacteria</taxon>
        <taxon>Pseudomonadati</taxon>
        <taxon>Pseudomonadota</taxon>
        <taxon>Betaproteobacteria</taxon>
        <taxon>Burkholderiales</taxon>
        <taxon>Burkholderiaceae</taxon>
        <taxon>Trinickia</taxon>
    </lineage>
</organism>
<dbReference type="PANTHER" id="PTHR43767:SF8">
    <property type="entry name" value="LONG-CHAIN-FATTY-ACID--COA LIGASE"/>
    <property type="match status" value="1"/>
</dbReference>
<dbReference type="NCBIfam" id="NF004814">
    <property type="entry name" value="PRK06164.1"/>
    <property type="match status" value="1"/>
</dbReference>
<dbReference type="OrthoDB" id="8185589at2"/>
<evidence type="ECO:0000256" key="1">
    <source>
        <dbReference type="ARBA" id="ARBA00004170"/>
    </source>
</evidence>
<gene>
    <name evidence="9" type="ORF">FAZ95_16945</name>
</gene>
<dbReference type="InterPro" id="IPR000873">
    <property type="entry name" value="AMP-dep_synth/lig_dom"/>
</dbReference>
<dbReference type="InterPro" id="IPR050237">
    <property type="entry name" value="ATP-dep_AMP-bd_enzyme"/>
</dbReference>
<comment type="pathway">
    <text evidence="2">Lipid metabolism; fatty acid beta-oxidation.</text>
</comment>
<proteinExistence type="predicted"/>
<evidence type="ECO:0000313" key="9">
    <source>
        <dbReference type="EMBL" id="QCP50695.1"/>
    </source>
</evidence>
<dbReference type="Gene3D" id="3.40.50.12780">
    <property type="entry name" value="N-terminal domain of ligase-like"/>
    <property type="match status" value="1"/>
</dbReference>
<dbReference type="InterPro" id="IPR045851">
    <property type="entry name" value="AMP-bd_C_sf"/>
</dbReference>
<evidence type="ECO:0000256" key="4">
    <source>
        <dbReference type="ARBA" id="ARBA00026121"/>
    </source>
</evidence>
<protein>
    <recommendedName>
        <fullName evidence="5">Long-chain-fatty-acid--CoA ligase</fullName>
        <ecNumber evidence="4">6.2.1.3</ecNumber>
    </recommendedName>
    <alternativeName>
        <fullName evidence="6">Long-chain acyl-CoA synthetase</fullName>
    </alternativeName>
</protein>
<dbReference type="EMBL" id="CP040077">
    <property type="protein sequence ID" value="QCP50695.1"/>
    <property type="molecule type" value="Genomic_DNA"/>
</dbReference>
<keyword evidence="10" id="KW-1185">Reference proteome</keyword>
<dbReference type="Pfam" id="PF00501">
    <property type="entry name" value="AMP-binding"/>
    <property type="match status" value="1"/>
</dbReference>
<dbReference type="EC" id="6.2.1.3" evidence="4"/>
<evidence type="ECO:0000259" key="7">
    <source>
        <dbReference type="Pfam" id="PF00501"/>
    </source>
</evidence>
<dbReference type="InterPro" id="IPR042099">
    <property type="entry name" value="ANL_N_sf"/>
</dbReference>
<dbReference type="Gene3D" id="3.30.300.30">
    <property type="match status" value="1"/>
</dbReference>
<keyword evidence="3" id="KW-0436">Ligase</keyword>
<evidence type="ECO:0000313" key="10">
    <source>
        <dbReference type="Proteomes" id="UP000298656"/>
    </source>
</evidence>
<feature type="domain" description="AMP-binding enzyme C-terminal" evidence="8">
    <location>
        <begin position="447"/>
        <end position="519"/>
    </location>
</feature>
<name>A0A4P8ISH1_9BURK</name>
<sequence length="548" mass="58478">MSESATLNALVDAQLAAGATRPAFIDGERTISYAQFDTLAEQAARWLEGQGIVAGDRVAVWLVNRIEWLVLLFGAARIGAAVVAVNTRYRRAEIEHILGKSRAKLLVLQLNFRKIDFAAELEGIADEAISSLEKIAVIDSDATMPAALLGKTAVACDFATPESGSGSTAVIPADRMTRSGELRDAPLILFTTSGTTQAPKLVVHTQHTVTGHSECAARAYGFDADDAVMLAALPFCGVFGLNGALAAFAGGAPIVLINTFDGPQAARLVQEHRVTHTFGSDEMYRRLCEAAEGEQPFPSARVFGVAAFQPGFSSFAEHAQKRGVPLTGLYGSSEVQALFSLQKLNAAFEARIEGGGYPAAATARIRIRDLENGQLLPPGQSGEIEISAPGNFVHYLDNPEATAEALTPDGFFRTRDVGLLREDGSFVYQTRKGDAIRLAGFLVNPVEIEDEIKAVDGVDDAQVVAVEVDGQPRPVAFVIANPAHAPEAETVRGALKARVAAFKVPARVWFVDAFPVTQSSNGVKIQRARLREMAIQRVQDEAATARLG</sequence>
<accession>A0A4P8ISH1</accession>
<dbReference type="GO" id="GO:0004467">
    <property type="term" value="F:long-chain fatty acid-CoA ligase activity"/>
    <property type="evidence" value="ECO:0007669"/>
    <property type="project" value="UniProtKB-EC"/>
</dbReference>
<dbReference type="AlphaFoldDB" id="A0A4P8ISH1"/>
<reference evidence="9 10" key="1">
    <citation type="submission" date="2019-05" db="EMBL/GenBank/DDBJ databases">
        <title>Burkholderia sp. DHOD12, isolated from subtropical forest soil.</title>
        <authorList>
            <person name="Gao Z.-H."/>
            <person name="Qiu L.-H."/>
        </authorList>
    </citation>
    <scope>NUCLEOTIDE SEQUENCE [LARGE SCALE GENOMIC DNA]</scope>
    <source>
        <strain evidence="9 10">DHOD12</strain>
    </source>
</reference>
<dbReference type="KEGG" id="tvl:FAZ95_16945"/>